<gene>
    <name evidence="1" type="ORF">SAMN05720469_1255</name>
</gene>
<protein>
    <submittedName>
        <fullName evidence="1">Uncharacterized protein</fullName>
    </submittedName>
</protein>
<reference evidence="2" key="1">
    <citation type="submission" date="2016-11" db="EMBL/GenBank/DDBJ databases">
        <authorList>
            <person name="Varghese N."/>
            <person name="Submissions S."/>
        </authorList>
    </citation>
    <scope>NUCLEOTIDE SEQUENCE [LARGE SCALE GENOMIC DNA]</scope>
    <source>
        <strain evidence="2">UWOS</strain>
    </source>
</reference>
<dbReference type="AlphaFoldDB" id="A0A1M6WJD8"/>
<sequence length="44" mass="4972">MATLFNGTWNEGEHSVNVSDFSLSAGCYLVLRRGSRILTWQLLK</sequence>
<dbReference type="EMBL" id="FRAW01000025">
    <property type="protein sequence ID" value="SHK93892.1"/>
    <property type="molecule type" value="Genomic_DNA"/>
</dbReference>
<evidence type="ECO:0000313" key="2">
    <source>
        <dbReference type="Proteomes" id="UP000184275"/>
    </source>
</evidence>
<name>A0A1M6WJD8_9BACT</name>
<evidence type="ECO:0000313" key="1">
    <source>
        <dbReference type="EMBL" id="SHK93892.1"/>
    </source>
</evidence>
<keyword evidence="2" id="KW-1185">Reference proteome</keyword>
<dbReference type="Proteomes" id="UP000184275">
    <property type="component" value="Unassembled WGS sequence"/>
</dbReference>
<organism evidence="1 2">
    <name type="scientific">Fibrobacter intestinalis</name>
    <dbReference type="NCBI Taxonomy" id="28122"/>
    <lineage>
        <taxon>Bacteria</taxon>
        <taxon>Pseudomonadati</taxon>
        <taxon>Fibrobacterota</taxon>
        <taxon>Fibrobacteria</taxon>
        <taxon>Fibrobacterales</taxon>
        <taxon>Fibrobacteraceae</taxon>
        <taxon>Fibrobacter</taxon>
    </lineage>
</organism>
<accession>A0A1M6WJD8</accession>
<proteinExistence type="predicted"/>